<dbReference type="Proteomes" id="UP000011659">
    <property type="component" value="Unassembled WGS sequence"/>
</dbReference>
<proteinExistence type="predicted"/>
<sequence length="156" mass="17228">MQAPEAVLNATTADLRLELFVRSLAPETARPQQEAVIERLRDLADEVADTELYVTGDCVCPSTVAAETETGRFLLDRYEAFEEWADESGVELVGFRNRCVDSSMTGETVTGIQFPRLTLAVFADDQLRFVAPAIRNGTETTVADAQDEIERAIVQQ</sequence>
<geneLocation type="plasmid" evidence="2 4">
    <name>pHsi540</name>
</geneLocation>
<evidence type="ECO:0000313" key="3">
    <source>
        <dbReference type="Proteomes" id="UP000011659"/>
    </source>
</evidence>
<dbReference type="RefSeq" id="WP_004966389.1">
    <property type="nucleotide sequence ID" value="NZ_AOLR01000046.1"/>
</dbReference>
<protein>
    <submittedName>
        <fullName evidence="1">Uncharacterized protein</fullName>
    </submittedName>
</protein>
<dbReference type="PATRIC" id="fig|662476.7.peg.3797"/>
<keyword evidence="2" id="KW-0614">Plasmid</keyword>
<evidence type="ECO:0000313" key="1">
    <source>
        <dbReference type="EMBL" id="EMA09518.1"/>
    </source>
</evidence>
<dbReference type="AlphaFoldDB" id="M0JMH2"/>
<dbReference type="Pfam" id="PF20575">
    <property type="entry name" value="HTH_63"/>
    <property type="match status" value="1"/>
</dbReference>
<dbReference type="KEGG" id="hsin:KDQ40_17790"/>
<dbReference type="GeneID" id="64824848"/>
<dbReference type="EMBL" id="AOLR01000046">
    <property type="protein sequence ID" value="EMA09518.1"/>
    <property type="molecule type" value="Genomic_DNA"/>
</dbReference>
<keyword evidence="3" id="KW-1185">Reference proteome</keyword>
<name>M0JMH2_9EURY</name>
<dbReference type="OrthoDB" id="204263at2157"/>
<reference evidence="2" key="2">
    <citation type="submission" date="2021-04" db="EMBL/GenBank/DDBJ databases">
        <title>Complete Genome sequence and Methylome Analysis of the Haloarchaeon Haloarcula sinaiiensis.</title>
        <authorList>
            <person name="Fomenkov A."/>
            <person name="DasSarma P."/>
            <person name="DasSarma S."/>
            <person name="Roberts R.J."/>
        </authorList>
    </citation>
    <scope>NUCLEOTIDE SEQUENCE</scope>
    <source>
        <strain evidence="2">ATCC 33800</strain>
        <plasmid evidence="2">pHsi540</plasmid>
    </source>
</reference>
<gene>
    <name evidence="1" type="ORF">C436_19016</name>
    <name evidence="2" type="ORF">KDQ40_17790</name>
</gene>
<organism evidence="1 3">
    <name type="scientific">Haloarcula marismortui ATCC 33800</name>
    <dbReference type="NCBI Taxonomy" id="662476"/>
    <lineage>
        <taxon>Archaea</taxon>
        <taxon>Methanobacteriati</taxon>
        <taxon>Methanobacteriota</taxon>
        <taxon>Stenosarchaea group</taxon>
        <taxon>Halobacteria</taxon>
        <taxon>Halobacteriales</taxon>
        <taxon>Haloarculaceae</taxon>
        <taxon>Haloarcula</taxon>
    </lineage>
</organism>
<dbReference type="InterPro" id="IPR046783">
    <property type="entry name" value="HTH_63"/>
</dbReference>
<evidence type="ECO:0000313" key="2">
    <source>
        <dbReference type="EMBL" id="QUJ74297.1"/>
    </source>
</evidence>
<evidence type="ECO:0000313" key="4">
    <source>
        <dbReference type="Proteomes" id="UP000682967"/>
    </source>
</evidence>
<dbReference type="EMBL" id="CP073368">
    <property type="protein sequence ID" value="QUJ74297.1"/>
    <property type="molecule type" value="Genomic_DNA"/>
</dbReference>
<dbReference type="Proteomes" id="UP000682967">
    <property type="component" value="Plasmid pHsi540"/>
</dbReference>
<reference evidence="1 3" key="1">
    <citation type="journal article" date="2014" name="PLoS Genet.">
        <title>Phylogenetically driven sequencing of extremely halophilic archaea reveals strategies for static and dynamic osmo-response.</title>
        <authorList>
            <person name="Becker E.A."/>
            <person name="Seitzer P.M."/>
            <person name="Tritt A."/>
            <person name="Larsen D."/>
            <person name="Krusor M."/>
            <person name="Yao A.I."/>
            <person name="Wu D."/>
            <person name="Madern D."/>
            <person name="Eisen J.A."/>
            <person name="Darling A.E."/>
            <person name="Facciotti M.T."/>
        </authorList>
    </citation>
    <scope>NUCLEOTIDE SEQUENCE [LARGE SCALE GENOMIC DNA]</scope>
    <source>
        <strain evidence="1 3">ATCC 33800</strain>
    </source>
</reference>
<accession>M0JMH2</accession>